<comment type="caution">
    <text evidence="1">The sequence shown here is derived from an EMBL/GenBank/DDBJ whole genome shotgun (WGS) entry which is preliminary data.</text>
</comment>
<organism evidence="1 2">
    <name type="scientific">Tuber borchii</name>
    <name type="common">White truffle</name>
    <dbReference type="NCBI Taxonomy" id="42251"/>
    <lineage>
        <taxon>Eukaryota</taxon>
        <taxon>Fungi</taxon>
        <taxon>Dikarya</taxon>
        <taxon>Ascomycota</taxon>
        <taxon>Pezizomycotina</taxon>
        <taxon>Pezizomycetes</taxon>
        <taxon>Pezizales</taxon>
        <taxon>Tuberaceae</taxon>
        <taxon>Tuber</taxon>
    </lineage>
</organism>
<protein>
    <submittedName>
        <fullName evidence="1">Uncharacterized protein</fullName>
    </submittedName>
</protein>
<evidence type="ECO:0000313" key="1">
    <source>
        <dbReference type="EMBL" id="PUU75872.1"/>
    </source>
</evidence>
<dbReference type="EMBL" id="NESQ01000210">
    <property type="protein sequence ID" value="PUU75872.1"/>
    <property type="molecule type" value="Genomic_DNA"/>
</dbReference>
<evidence type="ECO:0000313" key="2">
    <source>
        <dbReference type="Proteomes" id="UP000244722"/>
    </source>
</evidence>
<keyword evidence="2" id="KW-1185">Reference proteome</keyword>
<sequence>MTLPSPLRIMAALGLRGGCHFHQSQTPHYITCRDTHPHNPLLDDWPLLPLNQISNQITNDAGVPLDLEHAYTKLSDDALARSGGVLRMLPERRPITTFEGSMSALSLGSH</sequence>
<accession>A0A2T6ZK63</accession>
<reference evidence="1 2" key="1">
    <citation type="submission" date="2017-04" db="EMBL/GenBank/DDBJ databases">
        <title>Draft genome sequence of Tuber borchii Vittad., a whitish edible truffle.</title>
        <authorList>
            <consortium name="DOE Joint Genome Institute"/>
            <person name="Murat C."/>
            <person name="Kuo A."/>
            <person name="Barry K.W."/>
            <person name="Clum A."/>
            <person name="Dockter R.B."/>
            <person name="Fauchery L."/>
            <person name="Iotti M."/>
            <person name="Kohler A."/>
            <person name="Labutti K."/>
            <person name="Lindquist E.A."/>
            <person name="Lipzen A."/>
            <person name="Ohm R.A."/>
            <person name="Wang M."/>
            <person name="Grigoriev I.V."/>
            <person name="Zambonelli A."/>
            <person name="Martin F.M."/>
        </authorList>
    </citation>
    <scope>NUCLEOTIDE SEQUENCE [LARGE SCALE GENOMIC DNA]</scope>
    <source>
        <strain evidence="1 2">Tbo3840</strain>
    </source>
</reference>
<dbReference type="AlphaFoldDB" id="A0A2T6ZK63"/>
<dbReference type="Proteomes" id="UP000244722">
    <property type="component" value="Unassembled WGS sequence"/>
</dbReference>
<dbReference type="OrthoDB" id="5507699at2759"/>
<gene>
    <name evidence="1" type="ORF">B9Z19DRAFT_1067066</name>
</gene>
<name>A0A2T6ZK63_TUBBO</name>
<proteinExistence type="predicted"/>